<name>A0A9Q0FAQ3_9ROSI</name>
<feature type="non-terminal residue" evidence="1">
    <location>
        <position position="121"/>
    </location>
</feature>
<evidence type="ECO:0000313" key="2">
    <source>
        <dbReference type="Proteomes" id="UP001141552"/>
    </source>
</evidence>
<sequence length="121" mass="13602">LSYLSSVLGKPLHADHDCSKIFKNDSANVCVQVDFSKPLLNDLKLDINGETVIIDVHYTWKPSHCEFCKGWNHHEHACPAKKSAKIWIPKRPTVSAATCNALNVQVLTKSIMLPLKQFHLI</sequence>
<dbReference type="Proteomes" id="UP001141552">
    <property type="component" value="Unassembled WGS sequence"/>
</dbReference>
<comment type="caution">
    <text evidence="1">The sequence shown here is derived from an EMBL/GenBank/DDBJ whole genome shotgun (WGS) entry which is preliminary data.</text>
</comment>
<reference evidence="1" key="2">
    <citation type="journal article" date="2023" name="Plants (Basel)">
        <title>Annotation of the Turnera subulata (Passifloraceae) Draft Genome Reveals the S-Locus Evolved after the Divergence of Turneroideae from Passifloroideae in a Stepwise Manner.</title>
        <authorList>
            <person name="Henning P.M."/>
            <person name="Roalson E.H."/>
            <person name="Mir W."/>
            <person name="McCubbin A.G."/>
            <person name="Shore J.S."/>
        </authorList>
    </citation>
    <scope>NUCLEOTIDE SEQUENCE</scope>
    <source>
        <strain evidence="1">F60SS</strain>
    </source>
</reference>
<dbReference type="EMBL" id="JAKUCV010006440">
    <property type="protein sequence ID" value="KAJ4827300.1"/>
    <property type="molecule type" value="Genomic_DNA"/>
</dbReference>
<organism evidence="1 2">
    <name type="scientific">Turnera subulata</name>
    <dbReference type="NCBI Taxonomy" id="218843"/>
    <lineage>
        <taxon>Eukaryota</taxon>
        <taxon>Viridiplantae</taxon>
        <taxon>Streptophyta</taxon>
        <taxon>Embryophyta</taxon>
        <taxon>Tracheophyta</taxon>
        <taxon>Spermatophyta</taxon>
        <taxon>Magnoliopsida</taxon>
        <taxon>eudicotyledons</taxon>
        <taxon>Gunneridae</taxon>
        <taxon>Pentapetalae</taxon>
        <taxon>rosids</taxon>
        <taxon>fabids</taxon>
        <taxon>Malpighiales</taxon>
        <taxon>Passifloraceae</taxon>
        <taxon>Turnera</taxon>
    </lineage>
</organism>
<dbReference type="PANTHER" id="PTHR31286:SF180">
    <property type="entry name" value="OS10G0362600 PROTEIN"/>
    <property type="match status" value="1"/>
</dbReference>
<dbReference type="OrthoDB" id="1751344at2759"/>
<feature type="non-terminal residue" evidence="1">
    <location>
        <position position="1"/>
    </location>
</feature>
<dbReference type="PANTHER" id="PTHR31286">
    <property type="entry name" value="GLYCINE-RICH CELL WALL STRUCTURAL PROTEIN 1.8-LIKE"/>
    <property type="match status" value="1"/>
</dbReference>
<proteinExistence type="predicted"/>
<protein>
    <recommendedName>
        <fullName evidence="3">DUF4283 domain-containing protein</fullName>
    </recommendedName>
</protein>
<evidence type="ECO:0000313" key="1">
    <source>
        <dbReference type="EMBL" id="KAJ4827300.1"/>
    </source>
</evidence>
<keyword evidence="2" id="KW-1185">Reference proteome</keyword>
<gene>
    <name evidence="1" type="ORF">Tsubulata_028259</name>
</gene>
<reference evidence="1" key="1">
    <citation type="submission" date="2022-02" db="EMBL/GenBank/DDBJ databases">
        <authorList>
            <person name="Henning P.M."/>
            <person name="McCubbin A.G."/>
            <person name="Shore J.S."/>
        </authorList>
    </citation>
    <scope>NUCLEOTIDE SEQUENCE</scope>
    <source>
        <strain evidence="1">F60SS</strain>
        <tissue evidence="1">Leaves</tissue>
    </source>
</reference>
<evidence type="ECO:0008006" key="3">
    <source>
        <dbReference type="Google" id="ProtNLM"/>
    </source>
</evidence>
<dbReference type="AlphaFoldDB" id="A0A9Q0FAQ3"/>
<accession>A0A9Q0FAQ3</accession>
<dbReference type="InterPro" id="IPR040256">
    <property type="entry name" value="At4g02000-like"/>
</dbReference>